<feature type="compositionally biased region" description="Acidic residues" evidence="1">
    <location>
        <begin position="73"/>
        <end position="84"/>
    </location>
</feature>
<gene>
    <name evidence="2" type="ORF">TSUD_247590</name>
</gene>
<feature type="compositionally biased region" description="Polar residues" evidence="1">
    <location>
        <begin position="13"/>
        <end position="23"/>
    </location>
</feature>
<feature type="compositionally biased region" description="Basic and acidic residues" evidence="1">
    <location>
        <begin position="1"/>
        <end position="11"/>
    </location>
</feature>
<evidence type="ECO:0000313" key="2">
    <source>
        <dbReference type="EMBL" id="GAU42417.1"/>
    </source>
</evidence>
<dbReference type="AlphaFoldDB" id="A0A2Z6PET3"/>
<accession>A0A2Z6PET3</accession>
<feature type="region of interest" description="Disordered" evidence="1">
    <location>
        <begin position="1"/>
        <end position="31"/>
    </location>
</feature>
<name>A0A2Z6PET3_TRISU</name>
<dbReference type="EMBL" id="DF973919">
    <property type="protein sequence ID" value="GAU42417.1"/>
    <property type="molecule type" value="Genomic_DNA"/>
</dbReference>
<protein>
    <submittedName>
        <fullName evidence="2">Uncharacterized protein</fullName>
    </submittedName>
</protein>
<feature type="region of interest" description="Disordered" evidence="1">
    <location>
        <begin position="49"/>
        <end position="84"/>
    </location>
</feature>
<keyword evidence="3" id="KW-1185">Reference proteome</keyword>
<organism evidence="2 3">
    <name type="scientific">Trifolium subterraneum</name>
    <name type="common">Subterranean clover</name>
    <dbReference type="NCBI Taxonomy" id="3900"/>
    <lineage>
        <taxon>Eukaryota</taxon>
        <taxon>Viridiplantae</taxon>
        <taxon>Streptophyta</taxon>
        <taxon>Embryophyta</taxon>
        <taxon>Tracheophyta</taxon>
        <taxon>Spermatophyta</taxon>
        <taxon>Magnoliopsida</taxon>
        <taxon>eudicotyledons</taxon>
        <taxon>Gunneridae</taxon>
        <taxon>Pentapetalae</taxon>
        <taxon>rosids</taxon>
        <taxon>fabids</taxon>
        <taxon>Fabales</taxon>
        <taxon>Fabaceae</taxon>
        <taxon>Papilionoideae</taxon>
        <taxon>50 kb inversion clade</taxon>
        <taxon>NPAAA clade</taxon>
        <taxon>Hologalegina</taxon>
        <taxon>IRL clade</taxon>
        <taxon>Trifolieae</taxon>
        <taxon>Trifolium</taxon>
    </lineage>
</organism>
<sequence>MKQRTANEPDCQHGNNRSTNQPFTAMATTTTTKQQIAKACVIYERPRLTTHKGAGGGGVATTGGRSHHLPLEAGEEESDEFDFG</sequence>
<reference evidence="3" key="1">
    <citation type="journal article" date="2017" name="Front. Plant Sci.">
        <title>Climate Clever Clovers: New Paradigm to Reduce the Environmental Footprint of Ruminants by Breeding Low Methanogenic Forages Utilizing Haplotype Variation.</title>
        <authorList>
            <person name="Kaur P."/>
            <person name="Appels R."/>
            <person name="Bayer P.E."/>
            <person name="Keeble-Gagnere G."/>
            <person name="Wang J."/>
            <person name="Hirakawa H."/>
            <person name="Shirasawa K."/>
            <person name="Vercoe P."/>
            <person name="Stefanova K."/>
            <person name="Durmic Z."/>
            <person name="Nichols P."/>
            <person name="Revell C."/>
            <person name="Isobe S.N."/>
            <person name="Edwards D."/>
            <person name="Erskine W."/>
        </authorList>
    </citation>
    <scope>NUCLEOTIDE SEQUENCE [LARGE SCALE GENOMIC DNA]</scope>
    <source>
        <strain evidence="3">cv. Daliak</strain>
    </source>
</reference>
<dbReference type="Proteomes" id="UP000242715">
    <property type="component" value="Unassembled WGS sequence"/>
</dbReference>
<proteinExistence type="predicted"/>
<evidence type="ECO:0000256" key="1">
    <source>
        <dbReference type="SAM" id="MobiDB-lite"/>
    </source>
</evidence>
<evidence type="ECO:0000313" key="3">
    <source>
        <dbReference type="Proteomes" id="UP000242715"/>
    </source>
</evidence>